<organism evidence="1 2">
    <name type="scientific">Priestia megaterium</name>
    <name type="common">Bacillus megaterium</name>
    <dbReference type="NCBI Taxonomy" id="1404"/>
    <lineage>
        <taxon>Bacteria</taxon>
        <taxon>Bacillati</taxon>
        <taxon>Bacillota</taxon>
        <taxon>Bacilli</taxon>
        <taxon>Bacillales</taxon>
        <taxon>Bacillaceae</taxon>
        <taxon>Priestia</taxon>
    </lineage>
</organism>
<dbReference type="EMBL" id="CP045273">
    <property type="protein sequence ID" value="QJX80230.1"/>
    <property type="molecule type" value="Genomic_DNA"/>
</dbReference>
<evidence type="ECO:0000313" key="1">
    <source>
        <dbReference type="EMBL" id="QJX80230.1"/>
    </source>
</evidence>
<sequence>MSENNNADKENQPNDEINFNSVKLEEIKNPFEGNKVLEDIGARHLDLYDRRFLFQTNIDSRMRETPYNHKIHDEYRRQKGILEMDLRYLQRLLDVRDRYIKLIENGRYDGVKMTKEDFMEILGIDEREYYGIAYSVFMFGTDETPFENL</sequence>
<name>A0A6M6E056_PRIMG</name>
<keyword evidence="1" id="KW-0614">Plasmid</keyword>
<reference evidence="1 2" key="1">
    <citation type="submission" date="2019-10" db="EMBL/GenBank/DDBJ databases">
        <title>Complete genome sequences for adaption low water activity.</title>
        <authorList>
            <person name="Zhao L."/>
            <person name="Zhong J."/>
        </authorList>
    </citation>
    <scope>NUCLEOTIDE SEQUENCE [LARGE SCALE GENOMIC DNA]</scope>
    <source>
        <strain evidence="1 2">FDU301</strain>
        <plasmid evidence="2">pfdu301a</plasmid>
    </source>
</reference>
<protein>
    <submittedName>
        <fullName evidence="1">Uncharacterized protein</fullName>
    </submittedName>
</protein>
<geneLocation type="plasmid" evidence="2">
    <name>pfdu301a</name>
</geneLocation>
<dbReference type="Proteomes" id="UP000501076">
    <property type="component" value="Plasmid pFDU301A"/>
</dbReference>
<dbReference type="AlphaFoldDB" id="A0A6M6E056"/>
<gene>
    <name evidence="1" type="ORF">FDZ14_29475</name>
</gene>
<dbReference type="RefSeq" id="WP_171778213.1">
    <property type="nucleotide sequence ID" value="NZ_CP045273.1"/>
</dbReference>
<accession>A0A6M6E056</accession>
<evidence type="ECO:0000313" key="2">
    <source>
        <dbReference type="Proteomes" id="UP000501076"/>
    </source>
</evidence>
<proteinExistence type="predicted"/>